<reference evidence="1" key="1">
    <citation type="submission" date="2023-10" db="EMBL/GenBank/DDBJ databases">
        <title>Screening of Alkalihalophilus pseudofirmusBZ-TG-HK211 and Its Alleviation of Salt Stress on Rapeseed Growth.</title>
        <authorList>
            <person name="Zhao B."/>
            <person name="Guo T."/>
        </authorList>
    </citation>
    <scope>NUCLEOTIDE SEQUENCE</scope>
    <source>
        <strain evidence="1">BZ-TG-HK211</strain>
    </source>
</reference>
<organism evidence="1 2">
    <name type="scientific">Alkalihalophilus pseudofirmus</name>
    <name type="common">Bacillus pseudofirmus</name>
    <dbReference type="NCBI Taxonomy" id="79885"/>
    <lineage>
        <taxon>Bacteria</taxon>
        <taxon>Bacillati</taxon>
        <taxon>Bacillota</taxon>
        <taxon>Bacilli</taxon>
        <taxon>Bacillales</taxon>
        <taxon>Bacillaceae</taxon>
        <taxon>Alkalihalophilus</taxon>
    </lineage>
</organism>
<name>A0AAJ2U680_ALKPS</name>
<feature type="non-terminal residue" evidence="1">
    <location>
        <position position="89"/>
    </location>
</feature>
<dbReference type="Proteomes" id="UP001285636">
    <property type="component" value="Unassembled WGS sequence"/>
</dbReference>
<comment type="caution">
    <text evidence="1">The sequence shown here is derived from an EMBL/GenBank/DDBJ whole genome shotgun (WGS) entry which is preliminary data.</text>
</comment>
<feature type="non-terminal residue" evidence="1">
    <location>
        <position position="1"/>
    </location>
</feature>
<evidence type="ECO:0000313" key="2">
    <source>
        <dbReference type="Proteomes" id="UP001285636"/>
    </source>
</evidence>
<evidence type="ECO:0000313" key="1">
    <source>
        <dbReference type="EMBL" id="MDV2887927.1"/>
    </source>
</evidence>
<sequence length="89" mass="10636">MLAEVVGNAIISHHSYLKDFLNQELESNYLNRVRDKELAEFEKTKQSFFEHVITETKFFKYVDKAAEELERYLAKESVENWGRQLMFLT</sequence>
<gene>
    <name evidence="1" type="ORF">RYX45_22425</name>
</gene>
<protein>
    <submittedName>
        <fullName evidence="1">CRISPR-associated helicase/endonuclease Cas3</fullName>
    </submittedName>
</protein>
<accession>A0AAJ2U680</accession>
<proteinExistence type="predicted"/>
<dbReference type="EMBL" id="JAWJAY010000663">
    <property type="protein sequence ID" value="MDV2887927.1"/>
    <property type="molecule type" value="Genomic_DNA"/>
</dbReference>
<dbReference type="AlphaFoldDB" id="A0AAJ2U680"/>